<dbReference type="OrthoDB" id="446173at2759"/>
<dbReference type="Proteomes" id="UP000694844">
    <property type="component" value="Chromosome 2"/>
</dbReference>
<dbReference type="CDD" id="cd00037">
    <property type="entry name" value="CLECT"/>
    <property type="match status" value="1"/>
</dbReference>
<evidence type="ECO:0000256" key="6">
    <source>
        <dbReference type="SAM" id="SignalP"/>
    </source>
</evidence>
<dbReference type="AlphaFoldDB" id="A0A8B8CJP9"/>
<name>A0A8B8CJP9_CRAVI</name>
<evidence type="ECO:0000256" key="2">
    <source>
        <dbReference type="ARBA" id="ARBA00022525"/>
    </source>
</evidence>
<dbReference type="InterPro" id="IPR001304">
    <property type="entry name" value="C-type_lectin-like"/>
</dbReference>
<evidence type="ECO:0000313" key="9">
    <source>
        <dbReference type="RefSeq" id="XP_022315404.1"/>
    </source>
</evidence>
<comment type="subcellular location">
    <subcellularLocation>
        <location evidence="1">Secreted</location>
    </subcellularLocation>
</comment>
<dbReference type="SUPFAM" id="SSF56436">
    <property type="entry name" value="C-type lectin-like"/>
    <property type="match status" value="2"/>
</dbReference>
<feature type="domain" description="C-type lectin" evidence="7">
    <location>
        <begin position="241"/>
        <end position="353"/>
    </location>
</feature>
<keyword evidence="3 6" id="KW-0732">Signal</keyword>
<evidence type="ECO:0000256" key="5">
    <source>
        <dbReference type="ARBA" id="ARBA00023157"/>
    </source>
</evidence>
<dbReference type="RefSeq" id="XP_022315404.1">
    <property type="nucleotide sequence ID" value="XM_022459696.1"/>
</dbReference>
<dbReference type="Pfam" id="PF00090">
    <property type="entry name" value="TSP_1"/>
    <property type="match status" value="3"/>
</dbReference>
<proteinExistence type="predicted"/>
<evidence type="ECO:0000256" key="4">
    <source>
        <dbReference type="ARBA" id="ARBA00022737"/>
    </source>
</evidence>
<feature type="domain" description="C-type lectin" evidence="7">
    <location>
        <begin position="368"/>
        <end position="482"/>
    </location>
</feature>
<dbReference type="PANTHER" id="PTHR22906">
    <property type="entry name" value="PROPERDIN"/>
    <property type="match status" value="1"/>
</dbReference>
<keyword evidence="8" id="KW-1185">Reference proteome</keyword>
<keyword evidence="2" id="KW-0964">Secreted</keyword>
<gene>
    <name evidence="9" type="primary">LOC111119491</name>
</gene>
<organism evidence="8 9">
    <name type="scientific">Crassostrea virginica</name>
    <name type="common">Eastern oyster</name>
    <dbReference type="NCBI Taxonomy" id="6565"/>
    <lineage>
        <taxon>Eukaryota</taxon>
        <taxon>Metazoa</taxon>
        <taxon>Spiralia</taxon>
        <taxon>Lophotrochozoa</taxon>
        <taxon>Mollusca</taxon>
        <taxon>Bivalvia</taxon>
        <taxon>Autobranchia</taxon>
        <taxon>Pteriomorphia</taxon>
        <taxon>Ostreida</taxon>
        <taxon>Ostreoidea</taxon>
        <taxon>Ostreidae</taxon>
        <taxon>Crassostrea</taxon>
    </lineage>
</organism>
<reference evidence="9" key="1">
    <citation type="submission" date="2025-08" db="UniProtKB">
        <authorList>
            <consortium name="RefSeq"/>
        </authorList>
    </citation>
    <scope>IDENTIFICATION</scope>
    <source>
        <tissue evidence="9">Whole sample</tissue>
    </source>
</reference>
<dbReference type="SUPFAM" id="SSF82895">
    <property type="entry name" value="TSP-1 type 1 repeat"/>
    <property type="match status" value="3"/>
</dbReference>
<dbReference type="SMART" id="SM00034">
    <property type="entry name" value="CLECT"/>
    <property type="match status" value="2"/>
</dbReference>
<sequence length="731" mass="79773">MFWSGLALCLFADAFVLTTSDCINNCADTLCPPGDKPHCHIHIHPSECVCKRTSGVCYESADCKYGYNCNHPICDTAHHQCLCGHPPRDHKTCTSTGDCSSIHCGHNQHGKVCSGGKCYCTESFAPVSCVHHHQNVDSTCPSDSCNFPYSPLCMNSNLKCACARSPYECVDNSKCTSHHCSSTQEPRCVHTRCTCIDKNSCHSANDCGNCGESGLPVCHHNICSCESFKNSVTCKPDWEKFGDNCYHLVRGKKSWMDAFKTCHALGSGLVDVGSSEENSFLHKLANGHQVWIAASDSIKEGTWQWFGSNQLLHYTNWDSRQPDNSVGQDCAVLNTNEQWNHFNCSMRKHFICEQTTPVHACPSTWTKSNGKCYQLFAMKASWWDALAYCQDHSATLVNIQNSNENSFIHGLLHAGEDTWIGGFDGPEEGEWEWVGGDFPWNYTNWQLGEPNNRNNADCNSMFASSGQWHDNICHKQLQFVCEKIDPSVDSGWTEFGPYGHCSVSCGEGTRSRSRTCKNHGGVNCVGSATETTSCHLSACPINGGWSAFGSYSHCSVSCGGGNNTRSRTCTNPAPQHGGKDCVGSFTETHSCNNGPCPVNGGWSAFGSYSHCSVSCGGGNHTRSRTCTNPAPQHGGKDCVGSSTETHSCNNDPCPTAAPSGVPCPICDENLTCVWGRVCPDSQTCMIRSYQNYKFSVHCSISDDCRFIKSVLSTGEIFCCDDKQCLSNTLGI</sequence>
<dbReference type="InterPro" id="IPR000884">
    <property type="entry name" value="TSP1_rpt"/>
</dbReference>
<dbReference type="FunFam" id="2.20.100.10:FF:000001">
    <property type="entry name" value="semaphorin-5A isoform X1"/>
    <property type="match status" value="1"/>
</dbReference>
<dbReference type="PROSITE" id="PS50041">
    <property type="entry name" value="C_TYPE_LECTIN_2"/>
    <property type="match status" value="2"/>
</dbReference>
<accession>A0A8B8CJP9</accession>
<dbReference type="InterPro" id="IPR036383">
    <property type="entry name" value="TSP1_rpt_sf"/>
</dbReference>
<dbReference type="Gene3D" id="2.20.100.10">
    <property type="entry name" value="Thrombospondin type-1 (TSP1) repeat"/>
    <property type="match status" value="3"/>
</dbReference>
<evidence type="ECO:0000256" key="3">
    <source>
        <dbReference type="ARBA" id="ARBA00022729"/>
    </source>
</evidence>
<dbReference type="FunFam" id="2.20.100.10:FF:000007">
    <property type="entry name" value="Thrombospondin 1"/>
    <property type="match status" value="1"/>
</dbReference>
<dbReference type="Pfam" id="PF00059">
    <property type="entry name" value="Lectin_C"/>
    <property type="match status" value="2"/>
</dbReference>
<keyword evidence="5" id="KW-1015">Disulfide bond</keyword>
<evidence type="ECO:0000256" key="1">
    <source>
        <dbReference type="ARBA" id="ARBA00004613"/>
    </source>
</evidence>
<dbReference type="SMART" id="SM00209">
    <property type="entry name" value="TSP1"/>
    <property type="match status" value="3"/>
</dbReference>
<dbReference type="InterPro" id="IPR016186">
    <property type="entry name" value="C-type_lectin-like/link_sf"/>
</dbReference>
<dbReference type="InterPro" id="IPR016187">
    <property type="entry name" value="CTDL_fold"/>
</dbReference>
<protein>
    <submittedName>
        <fullName evidence="9">Uncharacterized protein LOC111119491</fullName>
    </submittedName>
</protein>
<keyword evidence="4" id="KW-0677">Repeat</keyword>
<feature type="chain" id="PRO_5034244134" evidence="6">
    <location>
        <begin position="19"/>
        <end position="731"/>
    </location>
</feature>
<evidence type="ECO:0000313" key="8">
    <source>
        <dbReference type="Proteomes" id="UP000694844"/>
    </source>
</evidence>
<dbReference type="Gene3D" id="3.10.100.10">
    <property type="entry name" value="Mannose-Binding Protein A, subunit A"/>
    <property type="match status" value="2"/>
</dbReference>
<evidence type="ECO:0000259" key="7">
    <source>
        <dbReference type="PROSITE" id="PS50041"/>
    </source>
</evidence>
<dbReference type="PANTHER" id="PTHR22906:SF43">
    <property type="entry name" value="PROPERDIN"/>
    <property type="match status" value="1"/>
</dbReference>
<feature type="signal peptide" evidence="6">
    <location>
        <begin position="1"/>
        <end position="18"/>
    </location>
</feature>
<dbReference type="KEGG" id="cvn:111119491"/>
<dbReference type="PROSITE" id="PS50092">
    <property type="entry name" value="TSP1"/>
    <property type="match status" value="3"/>
</dbReference>
<dbReference type="GeneID" id="111119491"/>
<dbReference type="InterPro" id="IPR052065">
    <property type="entry name" value="Compl_asym_regulator"/>
</dbReference>